<dbReference type="InterPro" id="IPR050490">
    <property type="entry name" value="Bact_solute-bd_prot1"/>
</dbReference>
<reference evidence="2 3" key="1">
    <citation type="submission" date="2018-10" db="EMBL/GenBank/DDBJ databases">
        <title>Kocuria tytouropygialis sp. nov., isolated from the uropygial gland of an American barn owl (Tyto furcata).</title>
        <authorList>
            <person name="Braun M.S."/>
            <person name="Wang E."/>
            <person name="Zimmermann S."/>
            <person name="Wagner H."/>
            <person name="Wink M."/>
        </authorList>
    </citation>
    <scope>NUCLEOTIDE SEQUENCE [LARGE SCALE GENOMIC DNA]</scope>
    <source>
        <strain evidence="2 3">442</strain>
    </source>
</reference>
<dbReference type="PANTHER" id="PTHR43649:SF12">
    <property type="entry name" value="DIACETYLCHITOBIOSE BINDING PROTEIN DASA"/>
    <property type="match status" value="1"/>
</dbReference>
<dbReference type="Pfam" id="PF01547">
    <property type="entry name" value="SBP_bac_1"/>
    <property type="match status" value="1"/>
</dbReference>
<dbReference type="AlphaFoldDB" id="A0A495A733"/>
<dbReference type="InterPro" id="IPR006059">
    <property type="entry name" value="SBP"/>
</dbReference>
<evidence type="ECO:0000313" key="3">
    <source>
        <dbReference type="Proteomes" id="UP000249516"/>
    </source>
</evidence>
<dbReference type="Proteomes" id="UP000249516">
    <property type="component" value="Unassembled WGS sequence"/>
</dbReference>
<evidence type="ECO:0000256" key="1">
    <source>
        <dbReference type="SAM" id="MobiDB-lite"/>
    </source>
</evidence>
<comment type="caution">
    <text evidence="2">The sequence shown here is derived from an EMBL/GenBank/DDBJ whole genome shotgun (WGS) entry which is preliminary data.</text>
</comment>
<accession>A0A495A733</accession>
<dbReference type="EMBL" id="PNJG02000003">
    <property type="protein sequence ID" value="RKQ34134.1"/>
    <property type="molecule type" value="Genomic_DNA"/>
</dbReference>
<organism evidence="2 3">
    <name type="scientific">Kocuria tytonis</name>
    <dbReference type="NCBI Taxonomy" id="2054280"/>
    <lineage>
        <taxon>Bacteria</taxon>
        <taxon>Bacillati</taxon>
        <taxon>Actinomycetota</taxon>
        <taxon>Actinomycetes</taxon>
        <taxon>Micrococcales</taxon>
        <taxon>Micrococcaceae</taxon>
        <taxon>Kocuria</taxon>
    </lineage>
</organism>
<dbReference type="SUPFAM" id="SSF53850">
    <property type="entry name" value="Periplasmic binding protein-like II"/>
    <property type="match status" value="1"/>
</dbReference>
<gene>
    <name evidence="2" type="ORF">C1C97_009825</name>
</gene>
<proteinExistence type="predicted"/>
<protein>
    <submittedName>
        <fullName evidence="2">Sugar ABC transporter substrate-binding protein</fullName>
    </submittedName>
</protein>
<sequence>MRRRFTGPPREPDRPRSSAFGCTRPRGWWSAAGVAVLTGFTLTGCTAAADDAKDQIVVAIVSNPQMQDAMKMQDDFTRAHPDVDVKFVSLPENEARAKITASVATGGGEFDVVMISNYETPIWAENGWIEDLQPYIERTDGYDDQDFIGSIRASLSKDGDMYSVPFYGESSFLVYNKELFEKAGVRMPEHPTWPQVAEMAEKLDDPDHGVSGICLRGLAGWGEVMAPLSTVMNTYGGGWFDGRWNPTLTAPETRAAVTEYVDLVRDHGQPGAATSGYGDCITRYSQGNSAMWYDATAMVSAIEDPASSPVAGKSGYAPAPVMNTDAAGWLYSWSLAIPTTSEHKDAAWDFVSWMTDKEYIRNVGERFGWERVPPGSRYSTYQIPEYRRISKAYAQPTLHAMDGASQKTSMTHPVPYEGLQFVSIPEFQDLGTRVGQQVSSAIAGTKSVDEALEQSQDYAQQVARTYQREGQ</sequence>
<dbReference type="OrthoDB" id="8478044at2"/>
<dbReference type="CDD" id="cd13585">
    <property type="entry name" value="PBP2_TMBP_like"/>
    <property type="match status" value="1"/>
</dbReference>
<name>A0A495A733_9MICC</name>
<dbReference type="PANTHER" id="PTHR43649">
    <property type="entry name" value="ARABINOSE-BINDING PROTEIN-RELATED"/>
    <property type="match status" value="1"/>
</dbReference>
<feature type="region of interest" description="Disordered" evidence="1">
    <location>
        <begin position="1"/>
        <end position="20"/>
    </location>
</feature>
<dbReference type="Gene3D" id="3.40.190.10">
    <property type="entry name" value="Periplasmic binding protein-like II"/>
    <property type="match status" value="2"/>
</dbReference>
<keyword evidence="3" id="KW-1185">Reference proteome</keyword>
<evidence type="ECO:0000313" key="2">
    <source>
        <dbReference type="EMBL" id="RKQ34134.1"/>
    </source>
</evidence>